<accession>A0A375ITY3</accession>
<evidence type="ECO:0000313" key="2">
    <source>
        <dbReference type="EMBL" id="SPK77642.1"/>
    </source>
</evidence>
<reference evidence="1 3" key="1">
    <citation type="submission" date="2018-01" db="EMBL/GenBank/DDBJ databases">
        <authorList>
            <person name="Gaut B.S."/>
            <person name="Morton B.R."/>
            <person name="Clegg M.T."/>
            <person name="Duvall M.R."/>
        </authorList>
    </citation>
    <scope>NUCLEOTIDE SEQUENCE [LARGE SCALE GENOMIC DNA]</scope>
    <source>
        <strain evidence="1">Cupriavidus taiwanensis LMG 19425</strain>
        <plasmid evidence="3">Plasmid iii</plasmid>
    </source>
</reference>
<organism evidence="1 3">
    <name type="scientific">Cupriavidus taiwanensis</name>
    <dbReference type="NCBI Taxonomy" id="164546"/>
    <lineage>
        <taxon>Bacteria</taxon>
        <taxon>Pseudomonadati</taxon>
        <taxon>Pseudomonadota</taxon>
        <taxon>Betaproteobacteria</taxon>
        <taxon>Burkholderiales</taxon>
        <taxon>Burkholderiaceae</taxon>
        <taxon>Cupriavidus</taxon>
    </lineage>
</organism>
<dbReference type="Proteomes" id="UP000255505">
    <property type="component" value="Plasmid III"/>
</dbReference>
<dbReference type="EMBL" id="LT991978">
    <property type="protein sequence ID" value="SPK77638.1"/>
    <property type="molecule type" value="Genomic_DNA"/>
</dbReference>
<keyword evidence="1" id="KW-0614">Plasmid</keyword>
<name>A0A375ITY3_9BURK</name>
<geneLocation type="plasmid" evidence="1">
    <name>III</name>
</geneLocation>
<protein>
    <submittedName>
        <fullName evidence="1">Uncharacterized protein</fullName>
    </submittedName>
</protein>
<evidence type="ECO:0000313" key="3">
    <source>
        <dbReference type="Proteomes" id="UP000255505"/>
    </source>
</evidence>
<dbReference type="AlphaFoldDB" id="A0A375ITY3"/>
<sequence>MARALPARDGTLGRGLCGRLLRDRSVRAVAAFYEWGWHTIKSIDKARLNEAVIEPDWASIQYLAMDEFALHKGHRYATVVVDPIGRQVLWIGKGRSR</sequence>
<proteinExistence type="predicted"/>
<gene>
    <name evidence="1" type="ORF">CT19425_P50089</name>
    <name evidence="2" type="ORF">CT19425_P60004</name>
</gene>
<evidence type="ECO:0000313" key="1">
    <source>
        <dbReference type="EMBL" id="SPK77638.1"/>
    </source>
</evidence>
<dbReference type="EMBL" id="LT991978">
    <property type="protein sequence ID" value="SPK77642.1"/>
    <property type="molecule type" value="Genomic_DNA"/>
</dbReference>